<gene>
    <name evidence="1" type="ORF">ACOLOM_LOCUS13769</name>
</gene>
<accession>A0ACA9QZR1</accession>
<reference evidence="1" key="1">
    <citation type="submission" date="2021-06" db="EMBL/GenBank/DDBJ databases">
        <authorList>
            <person name="Kallberg Y."/>
            <person name="Tangrot J."/>
            <person name="Rosling A."/>
        </authorList>
    </citation>
    <scope>NUCLEOTIDE SEQUENCE</scope>
    <source>
        <strain evidence="1">CL356</strain>
    </source>
</reference>
<keyword evidence="2" id="KW-1185">Reference proteome</keyword>
<evidence type="ECO:0000313" key="1">
    <source>
        <dbReference type="EMBL" id="CAG8770698.1"/>
    </source>
</evidence>
<name>A0ACA9QZR1_9GLOM</name>
<protein>
    <submittedName>
        <fullName evidence="1">11963_t:CDS:1</fullName>
    </submittedName>
</protein>
<feature type="non-terminal residue" evidence="1">
    <location>
        <position position="154"/>
    </location>
</feature>
<organism evidence="1 2">
    <name type="scientific">Acaulospora colombiana</name>
    <dbReference type="NCBI Taxonomy" id="27376"/>
    <lineage>
        <taxon>Eukaryota</taxon>
        <taxon>Fungi</taxon>
        <taxon>Fungi incertae sedis</taxon>
        <taxon>Mucoromycota</taxon>
        <taxon>Glomeromycotina</taxon>
        <taxon>Glomeromycetes</taxon>
        <taxon>Diversisporales</taxon>
        <taxon>Acaulosporaceae</taxon>
        <taxon>Acaulospora</taxon>
    </lineage>
</organism>
<dbReference type="Proteomes" id="UP000789525">
    <property type="component" value="Unassembled WGS sequence"/>
</dbReference>
<sequence length="154" mass="16894">MGVSQLYATRGQNIAKNRAQSSLINVTPTPSIGNMFPLNTGSDDDEPWRPDTPVEQSDGTLGCKRHGLEICGKCCVDYTFMREVSAQDTADPEDSSSSESNMEKKSADRCAVCSVQASKRCSKCHKVYCASGSCLYKYADLTSFQDCTVEHQRQ</sequence>
<comment type="caution">
    <text evidence="1">The sequence shown here is derived from an EMBL/GenBank/DDBJ whole genome shotgun (WGS) entry which is preliminary data.</text>
</comment>
<proteinExistence type="predicted"/>
<evidence type="ECO:0000313" key="2">
    <source>
        <dbReference type="Proteomes" id="UP000789525"/>
    </source>
</evidence>
<dbReference type="EMBL" id="CAJVPT010064690">
    <property type="protein sequence ID" value="CAG8770698.1"/>
    <property type="molecule type" value="Genomic_DNA"/>
</dbReference>